<evidence type="ECO:0000313" key="4">
    <source>
        <dbReference type="Proteomes" id="UP000467214"/>
    </source>
</evidence>
<dbReference type="InterPro" id="IPR041301">
    <property type="entry name" value="PBECR3"/>
</dbReference>
<evidence type="ECO:0000259" key="1">
    <source>
        <dbReference type="Pfam" id="PF04233"/>
    </source>
</evidence>
<dbReference type="AlphaFoldDB" id="A0A845BKI4"/>
<protein>
    <submittedName>
        <fullName evidence="3">Phage head morphogenesis protein</fullName>
    </submittedName>
</protein>
<name>A0A845BKI4_9NEIS</name>
<dbReference type="NCBIfam" id="TIGR01641">
    <property type="entry name" value="phageSPP1_gp7"/>
    <property type="match status" value="1"/>
</dbReference>
<dbReference type="InterPro" id="IPR006528">
    <property type="entry name" value="Phage_head_morphogenesis_dom"/>
</dbReference>
<dbReference type="Pfam" id="PF04233">
    <property type="entry name" value="Phage_Mu_F"/>
    <property type="match status" value="1"/>
</dbReference>
<dbReference type="Pfam" id="PF18812">
    <property type="entry name" value="PBECR3"/>
    <property type="match status" value="1"/>
</dbReference>
<sequence>MATPDAKAVDLAYAIGLQPEAAIRYFEDKGYAIGFKWQDVWAQAHAKAFTVAGITRLDVLTDIRGALSEAIKQGETLADFRNKLQPLLEAKGWWGKGRVVDKVTGEIHGKRLNPRRLETIFRTNLQSSYMAGRYQTQLANAEDRPWWEYVAVLDTRTRPRHRTMHGRVFRYDDPFWRAFYPPNGWGCRCRVRARRQRDIERNGIVTSSSEGLMETVAQPIDRQGNTRPAPLFRDPTGQPFTADAGFGFNAGHAAYQPALDNYPADVARQYVRGSLTGPGFAHWYRQLGSAVDGMLAAGKPVNEIRQTLAFGQRYPVAILYQEDMARLGASSQTVWLSDDTLAKQLANRQGQGIGLEDYGLVQEVLERPSLVLKERDYHLRFVRKKDKWWVAVVKVTRDGNELWLQSFYPTNAKEVERIRQRASVMYEKHE</sequence>
<keyword evidence="4" id="KW-1185">Reference proteome</keyword>
<accession>A0A845BKI4</accession>
<dbReference type="Proteomes" id="UP000467214">
    <property type="component" value="Unassembled WGS sequence"/>
</dbReference>
<evidence type="ECO:0000313" key="3">
    <source>
        <dbReference type="EMBL" id="MXR36719.1"/>
    </source>
</evidence>
<dbReference type="RefSeq" id="WP_160795897.1">
    <property type="nucleotide sequence ID" value="NZ_WSSB01000005.1"/>
</dbReference>
<reference evidence="3 4" key="1">
    <citation type="submission" date="2019-12" db="EMBL/GenBank/DDBJ databases">
        <title>Neisseriaceae gen. nov. sp. Genome sequencing and assembly.</title>
        <authorList>
            <person name="Liu Z."/>
            <person name="Li A."/>
        </authorList>
    </citation>
    <scope>NUCLEOTIDE SEQUENCE [LARGE SCALE GENOMIC DNA]</scope>
    <source>
        <strain evidence="3 4">B2N2-7</strain>
    </source>
</reference>
<proteinExistence type="predicted"/>
<comment type="caution">
    <text evidence="3">The sequence shown here is derived from an EMBL/GenBank/DDBJ whole genome shotgun (WGS) entry which is preliminary data.</text>
</comment>
<gene>
    <name evidence="3" type="ORF">GQF02_07020</name>
</gene>
<feature type="domain" description="Phage head morphogenesis" evidence="1">
    <location>
        <begin position="62"/>
        <end position="191"/>
    </location>
</feature>
<feature type="domain" description="Phage-Barnase-EndoU-ColicinE5/D-RelE like nuclease 3" evidence="2">
    <location>
        <begin position="325"/>
        <end position="416"/>
    </location>
</feature>
<dbReference type="EMBL" id="WSSB01000005">
    <property type="protein sequence ID" value="MXR36719.1"/>
    <property type="molecule type" value="Genomic_DNA"/>
</dbReference>
<organism evidence="3 4">
    <name type="scientific">Craterilacuibacter sinensis</name>
    <dbReference type="NCBI Taxonomy" id="2686017"/>
    <lineage>
        <taxon>Bacteria</taxon>
        <taxon>Pseudomonadati</taxon>
        <taxon>Pseudomonadota</taxon>
        <taxon>Betaproteobacteria</taxon>
        <taxon>Neisseriales</taxon>
        <taxon>Neisseriaceae</taxon>
        <taxon>Craterilacuibacter</taxon>
    </lineage>
</organism>
<evidence type="ECO:0000259" key="2">
    <source>
        <dbReference type="Pfam" id="PF18812"/>
    </source>
</evidence>